<dbReference type="Proteomes" id="UP001596528">
    <property type="component" value="Unassembled WGS sequence"/>
</dbReference>
<reference evidence="7" key="1">
    <citation type="journal article" date="2019" name="Int. J. Syst. Evol. Microbiol.">
        <title>The Global Catalogue of Microorganisms (GCM) 10K type strain sequencing project: providing services to taxonomists for standard genome sequencing and annotation.</title>
        <authorList>
            <consortium name="The Broad Institute Genomics Platform"/>
            <consortium name="The Broad Institute Genome Sequencing Center for Infectious Disease"/>
            <person name="Wu L."/>
            <person name="Ma J."/>
        </authorList>
    </citation>
    <scope>NUCLEOTIDE SEQUENCE [LARGE SCALE GENOMIC DNA]</scope>
    <source>
        <strain evidence="7">JCM 18657</strain>
    </source>
</reference>
<feature type="compositionally biased region" description="Pro residues" evidence="3">
    <location>
        <begin position="63"/>
        <end position="72"/>
    </location>
</feature>
<keyword evidence="7" id="KW-1185">Reference proteome</keyword>
<dbReference type="InterPro" id="IPR011330">
    <property type="entry name" value="Glyco_hydro/deAcase_b/a-brl"/>
</dbReference>
<feature type="compositionally biased region" description="Pro residues" evidence="3">
    <location>
        <begin position="35"/>
        <end position="49"/>
    </location>
</feature>
<feature type="region of interest" description="Disordered" evidence="3">
    <location>
        <begin position="25"/>
        <end position="79"/>
    </location>
</feature>
<organism evidence="6 7">
    <name type="scientific">Paenibacillus thermoaerophilus</name>
    <dbReference type="NCBI Taxonomy" id="1215385"/>
    <lineage>
        <taxon>Bacteria</taxon>
        <taxon>Bacillati</taxon>
        <taxon>Bacillota</taxon>
        <taxon>Bacilli</taxon>
        <taxon>Bacillales</taxon>
        <taxon>Paenibacillaceae</taxon>
        <taxon>Paenibacillus</taxon>
    </lineage>
</organism>
<keyword evidence="2" id="KW-0378">Hydrolase</keyword>
<evidence type="ECO:0000256" key="1">
    <source>
        <dbReference type="ARBA" id="ARBA00022723"/>
    </source>
</evidence>
<keyword evidence="1" id="KW-0479">Metal-binding</keyword>
<gene>
    <name evidence="6" type="ORF">ACFQWB_05510</name>
</gene>
<dbReference type="PROSITE" id="PS51677">
    <property type="entry name" value="NODB"/>
    <property type="match status" value="1"/>
</dbReference>
<evidence type="ECO:0000313" key="6">
    <source>
        <dbReference type="EMBL" id="MFC7749402.1"/>
    </source>
</evidence>
<evidence type="ECO:0000256" key="2">
    <source>
        <dbReference type="ARBA" id="ARBA00022801"/>
    </source>
</evidence>
<feature type="domain" description="NodB homology" evidence="5">
    <location>
        <begin position="120"/>
        <end position="299"/>
    </location>
</feature>
<dbReference type="Pfam" id="PF01522">
    <property type="entry name" value="Polysacc_deac_1"/>
    <property type="match status" value="1"/>
</dbReference>
<dbReference type="CDD" id="cd10917">
    <property type="entry name" value="CE4_NodB_like_6s_7s"/>
    <property type="match status" value="1"/>
</dbReference>
<proteinExistence type="predicted"/>
<feature type="signal peptide" evidence="4">
    <location>
        <begin position="1"/>
        <end position="21"/>
    </location>
</feature>
<feature type="chain" id="PRO_5046911753" evidence="4">
    <location>
        <begin position="22"/>
        <end position="312"/>
    </location>
</feature>
<evidence type="ECO:0000256" key="3">
    <source>
        <dbReference type="SAM" id="MobiDB-lite"/>
    </source>
</evidence>
<dbReference type="PANTHER" id="PTHR10587:SF133">
    <property type="entry name" value="CHITIN DEACETYLASE 1-RELATED"/>
    <property type="match status" value="1"/>
</dbReference>
<evidence type="ECO:0000256" key="4">
    <source>
        <dbReference type="SAM" id="SignalP"/>
    </source>
</evidence>
<evidence type="ECO:0000259" key="5">
    <source>
        <dbReference type="PROSITE" id="PS51677"/>
    </source>
</evidence>
<dbReference type="PANTHER" id="PTHR10587">
    <property type="entry name" value="GLYCOSYL TRANSFERASE-RELATED"/>
    <property type="match status" value="1"/>
</dbReference>
<evidence type="ECO:0000313" key="7">
    <source>
        <dbReference type="Proteomes" id="UP001596528"/>
    </source>
</evidence>
<dbReference type="RefSeq" id="WP_138790488.1">
    <property type="nucleotide sequence ID" value="NZ_JBHTGQ010000012.1"/>
</dbReference>
<protein>
    <submittedName>
        <fullName evidence="6">Polysaccharide deacetylase family protein</fullName>
    </submittedName>
</protein>
<name>A0ABW2V485_9BACL</name>
<sequence length="312" mass="33476">MLRRPISALLTAALVAVCAPACLSTRSPGSSAPSPARPSLPPADVPVPGSPAQTPTSSASDTPRPPAKPSPTPDYRLPIVGSSAAITGKAWTNMLSWRKRIAEFSKEHPDRVVLNGPDRPRVALTFDDGPDDRNTLSVKETLDRYGVKGSFFLIGEYVRQYPDVAKKLADDGHLVLSHADRHVELTKAGEDEVKASLRDAAAEIKRAIGREPAWLRPPYGETDERVVQAAASIGSGIALWSLDSLDWSQTEPEPIVQNVLDHVRNGDIILLHSGKDNAVTAKALPSLIEGLQAAGYELVDLAALLDRPAYLE</sequence>
<accession>A0ABW2V485</accession>
<keyword evidence="4" id="KW-0732">Signal</keyword>
<dbReference type="EMBL" id="JBHTGQ010000012">
    <property type="protein sequence ID" value="MFC7749402.1"/>
    <property type="molecule type" value="Genomic_DNA"/>
</dbReference>
<feature type="compositionally biased region" description="Low complexity" evidence="3">
    <location>
        <begin position="25"/>
        <end position="34"/>
    </location>
</feature>
<dbReference type="SUPFAM" id="SSF88713">
    <property type="entry name" value="Glycoside hydrolase/deacetylase"/>
    <property type="match status" value="1"/>
</dbReference>
<comment type="caution">
    <text evidence="6">The sequence shown here is derived from an EMBL/GenBank/DDBJ whole genome shotgun (WGS) entry which is preliminary data.</text>
</comment>
<feature type="compositionally biased region" description="Polar residues" evidence="3">
    <location>
        <begin position="51"/>
        <end position="61"/>
    </location>
</feature>
<dbReference type="Gene3D" id="3.20.20.370">
    <property type="entry name" value="Glycoside hydrolase/deacetylase"/>
    <property type="match status" value="1"/>
</dbReference>
<dbReference type="InterPro" id="IPR050248">
    <property type="entry name" value="Polysacc_deacetylase_ArnD"/>
</dbReference>
<dbReference type="InterPro" id="IPR002509">
    <property type="entry name" value="NODB_dom"/>
</dbReference>